<evidence type="ECO:0000313" key="5">
    <source>
        <dbReference type="EMBL" id="GMN73202.1"/>
    </source>
</evidence>
<evidence type="ECO:0000259" key="4">
    <source>
        <dbReference type="Pfam" id="PF00689"/>
    </source>
</evidence>
<protein>
    <recommendedName>
        <fullName evidence="4">Cation-transporting P-type ATPase C-terminal domain-containing protein</fullName>
    </recommendedName>
</protein>
<dbReference type="PANTHER" id="PTHR24093:SF434">
    <property type="entry name" value="CALCIUM-TRANSPORTING ATPASE 13, PLASMA MEMBRANE-TYPE-RELATED"/>
    <property type="match status" value="1"/>
</dbReference>
<dbReference type="Proteomes" id="UP001187192">
    <property type="component" value="Unassembled WGS sequence"/>
</dbReference>
<evidence type="ECO:0000256" key="2">
    <source>
        <dbReference type="ARBA" id="ARBA00022842"/>
    </source>
</evidence>
<comment type="caution">
    <text evidence="5">The sequence shown here is derived from an EMBL/GenBank/DDBJ whole genome shotgun (WGS) entry which is preliminary data.</text>
</comment>
<name>A0AA88EE92_FICCA</name>
<feature type="transmembrane region" description="Helical" evidence="3">
    <location>
        <begin position="55"/>
        <end position="74"/>
    </location>
</feature>
<dbReference type="SUPFAM" id="SSF56784">
    <property type="entry name" value="HAD-like"/>
    <property type="match status" value="1"/>
</dbReference>
<keyword evidence="1" id="KW-0479">Metal-binding</keyword>
<dbReference type="GO" id="GO:0005388">
    <property type="term" value="F:P-type calcium transporter activity"/>
    <property type="evidence" value="ECO:0007669"/>
    <property type="project" value="TreeGrafter"/>
</dbReference>
<keyword evidence="6" id="KW-1185">Reference proteome</keyword>
<reference evidence="5" key="1">
    <citation type="submission" date="2023-07" db="EMBL/GenBank/DDBJ databases">
        <title>draft genome sequence of fig (Ficus carica).</title>
        <authorList>
            <person name="Takahashi T."/>
            <person name="Nishimura K."/>
        </authorList>
    </citation>
    <scope>NUCLEOTIDE SEQUENCE</scope>
</reference>
<feature type="domain" description="Cation-transporting P-type ATPase C-terminal" evidence="4">
    <location>
        <begin position="76"/>
        <end position="135"/>
    </location>
</feature>
<evidence type="ECO:0000313" key="6">
    <source>
        <dbReference type="Proteomes" id="UP001187192"/>
    </source>
</evidence>
<keyword evidence="3" id="KW-0812">Transmembrane</keyword>
<keyword evidence="3" id="KW-0472">Membrane</keyword>
<organism evidence="5 6">
    <name type="scientific">Ficus carica</name>
    <name type="common">Common fig</name>
    <dbReference type="NCBI Taxonomy" id="3494"/>
    <lineage>
        <taxon>Eukaryota</taxon>
        <taxon>Viridiplantae</taxon>
        <taxon>Streptophyta</taxon>
        <taxon>Embryophyta</taxon>
        <taxon>Tracheophyta</taxon>
        <taxon>Spermatophyta</taxon>
        <taxon>Magnoliopsida</taxon>
        <taxon>eudicotyledons</taxon>
        <taxon>Gunneridae</taxon>
        <taxon>Pentapetalae</taxon>
        <taxon>rosids</taxon>
        <taxon>fabids</taxon>
        <taxon>Rosales</taxon>
        <taxon>Moraceae</taxon>
        <taxon>Ficeae</taxon>
        <taxon>Ficus</taxon>
    </lineage>
</organism>
<dbReference type="EMBL" id="BTGU01011872">
    <property type="protein sequence ID" value="GMN73202.1"/>
    <property type="molecule type" value="Genomic_DNA"/>
</dbReference>
<dbReference type="PANTHER" id="PTHR24093">
    <property type="entry name" value="CATION TRANSPORTING ATPASE"/>
    <property type="match status" value="1"/>
</dbReference>
<dbReference type="Gene3D" id="1.20.1110.10">
    <property type="entry name" value="Calcium-transporting ATPase, transmembrane domain"/>
    <property type="match status" value="1"/>
</dbReference>
<evidence type="ECO:0000256" key="3">
    <source>
        <dbReference type="SAM" id="Phobius"/>
    </source>
</evidence>
<dbReference type="InterPro" id="IPR023298">
    <property type="entry name" value="ATPase_P-typ_TM_dom_sf"/>
</dbReference>
<gene>
    <name evidence="5" type="ORF">TIFTF001_052985</name>
</gene>
<keyword evidence="2" id="KW-0460">Magnesium</keyword>
<dbReference type="SUPFAM" id="SSF81665">
    <property type="entry name" value="Calcium ATPase, transmembrane domain M"/>
    <property type="match status" value="1"/>
</dbReference>
<proteinExistence type="predicted"/>
<evidence type="ECO:0000256" key="1">
    <source>
        <dbReference type="ARBA" id="ARBA00022723"/>
    </source>
</evidence>
<feature type="transmembrane region" description="Helical" evidence="3">
    <location>
        <begin position="80"/>
        <end position="101"/>
    </location>
</feature>
<keyword evidence="3" id="KW-1133">Transmembrane helix</keyword>
<dbReference type="InterPro" id="IPR036412">
    <property type="entry name" value="HAD-like_sf"/>
</dbReference>
<sequence>MEVANVGLFMGINQCTEVAKESYDIIISSNNFASIFYALRWGRCVYSNVQKFAQFLLMASIAALLANCLGPLSAQELPLTAVQLLWVSLVTDALGSLAFATEKPTKQDKKKPPVPCKTEPVVTNIMLRNILPQALRYKHFISECSLDG</sequence>
<dbReference type="AlphaFoldDB" id="A0AA88EE92"/>
<dbReference type="GO" id="GO:0046872">
    <property type="term" value="F:metal ion binding"/>
    <property type="evidence" value="ECO:0007669"/>
    <property type="project" value="UniProtKB-KW"/>
</dbReference>
<dbReference type="InterPro" id="IPR006068">
    <property type="entry name" value="ATPase_P-typ_cation-transptr_C"/>
</dbReference>
<dbReference type="Gramene" id="FCD_00009215-RA">
    <property type="protein sequence ID" value="FCD_00009215-RA:cds"/>
    <property type="gene ID" value="FCD_00009215"/>
</dbReference>
<dbReference type="GO" id="GO:0005886">
    <property type="term" value="C:plasma membrane"/>
    <property type="evidence" value="ECO:0007669"/>
    <property type="project" value="TreeGrafter"/>
</dbReference>
<accession>A0AA88EE92</accession>
<dbReference type="Pfam" id="PF00689">
    <property type="entry name" value="Cation_ATPase_C"/>
    <property type="match status" value="1"/>
</dbReference>